<proteinExistence type="predicted"/>
<organism evidence="2 3">
    <name type="scientific">Microbacterium sufflavum</name>
    <dbReference type="NCBI Taxonomy" id="2851649"/>
    <lineage>
        <taxon>Bacteria</taxon>
        <taxon>Bacillati</taxon>
        <taxon>Actinomycetota</taxon>
        <taxon>Actinomycetes</taxon>
        <taxon>Micrococcales</taxon>
        <taxon>Microbacteriaceae</taxon>
        <taxon>Microbacterium</taxon>
    </lineage>
</organism>
<evidence type="ECO:0008006" key="4">
    <source>
        <dbReference type="Google" id="ProtNLM"/>
    </source>
</evidence>
<evidence type="ECO:0000313" key="2">
    <source>
        <dbReference type="EMBL" id="UPL11053.1"/>
    </source>
</evidence>
<dbReference type="RefSeq" id="WP_136045379.1">
    <property type="nucleotide sequence ID" value="NZ_CP078076.1"/>
</dbReference>
<accession>A0ABY4IID4</accession>
<dbReference type="EMBL" id="CP078076">
    <property type="protein sequence ID" value="UPL11053.1"/>
    <property type="molecule type" value="Genomic_DNA"/>
</dbReference>
<dbReference type="Proteomes" id="UP000831467">
    <property type="component" value="Chromosome"/>
</dbReference>
<feature type="signal peptide" evidence="1">
    <location>
        <begin position="1"/>
        <end position="18"/>
    </location>
</feature>
<feature type="chain" id="PRO_5047036533" description="Lipoprotein" evidence="1">
    <location>
        <begin position="19"/>
        <end position="138"/>
    </location>
</feature>
<gene>
    <name evidence="2" type="ORF">KV394_07975</name>
</gene>
<sequence>MKRSTRVGAVGVAAVVMATVLSGCMGGADFAVLEKEPQAADALPDAAVDDNDGVVAPDTARFVGKDGDVSLWLARPASGSGICVVAYQSDDAYATGCADNGTWVRLSGELGTYEVAPDGSPTPEGTERLFDNVFVPAG</sequence>
<dbReference type="PROSITE" id="PS51257">
    <property type="entry name" value="PROKAR_LIPOPROTEIN"/>
    <property type="match status" value="1"/>
</dbReference>
<name>A0ABY4IID4_9MICO</name>
<keyword evidence="3" id="KW-1185">Reference proteome</keyword>
<keyword evidence="1" id="KW-0732">Signal</keyword>
<evidence type="ECO:0000256" key="1">
    <source>
        <dbReference type="SAM" id="SignalP"/>
    </source>
</evidence>
<protein>
    <recommendedName>
        <fullName evidence="4">Lipoprotein</fullName>
    </recommendedName>
</protein>
<reference evidence="2 3" key="1">
    <citation type="submission" date="2021-06" db="EMBL/GenBank/DDBJ databases">
        <title>Genome-based taxonomic framework of Microbacterium strains isolated from marine environment, the description of four new species and reclassification of four preexisting species.</title>
        <authorList>
            <person name="Lee S.D."/>
            <person name="Kim S.-M."/>
            <person name="Byeon Y.-S."/>
            <person name="Yang H.L."/>
            <person name="Kim I.S."/>
        </authorList>
    </citation>
    <scope>NUCLEOTIDE SEQUENCE [LARGE SCALE GENOMIC DNA]</scope>
    <source>
        <strain evidence="2 3">SSW1-51</strain>
    </source>
</reference>
<evidence type="ECO:0000313" key="3">
    <source>
        <dbReference type="Proteomes" id="UP000831467"/>
    </source>
</evidence>